<dbReference type="PANTHER" id="PTHR32071:SF113">
    <property type="entry name" value="ALGINATE BIOSYNTHESIS TRANSCRIPTIONAL REGULATORY PROTEIN ALGB"/>
    <property type="match status" value="1"/>
</dbReference>
<dbReference type="SMART" id="SM00382">
    <property type="entry name" value="AAA"/>
    <property type="match status" value="1"/>
</dbReference>
<dbReference type="SUPFAM" id="SSF52540">
    <property type="entry name" value="P-loop containing nucleoside triphosphate hydrolases"/>
    <property type="match status" value="1"/>
</dbReference>
<dbReference type="InterPro" id="IPR009057">
    <property type="entry name" value="Homeodomain-like_sf"/>
</dbReference>
<dbReference type="Gene3D" id="1.10.8.60">
    <property type="match status" value="1"/>
</dbReference>
<dbReference type="STRING" id="207559.Dde_0644"/>
<dbReference type="FunFam" id="3.40.50.300:FF:000006">
    <property type="entry name" value="DNA-binding transcriptional regulator NtrC"/>
    <property type="match status" value="1"/>
</dbReference>
<dbReference type="SUPFAM" id="SSF55781">
    <property type="entry name" value="GAF domain-like"/>
    <property type="match status" value="1"/>
</dbReference>
<dbReference type="GO" id="GO:0006355">
    <property type="term" value="P:regulation of DNA-templated transcription"/>
    <property type="evidence" value="ECO:0007669"/>
    <property type="project" value="InterPro"/>
</dbReference>
<dbReference type="Pfam" id="PF25601">
    <property type="entry name" value="AAA_lid_14"/>
    <property type="match status" value="1"/>
</dbReference>
<dbReference type="CDD" id="cd00130">
    <property type="entry name" value="PAS"/>
    <property type="match status" value="1"/>
</dbReference>
<feature type="coiled-coil region" evidence="6">
    <location>
        <begin position="177"/>
        <end position="232"/>
    </location>
</feature>
<evidence type="ECO:0000256" key="2">
    <source>
        <dbReference type="ARBA" id="ARBA00022840"/>
    </source>
</evidence>
<dbReference type="Pfam" id="PF02954">
    <property type="entry name" value="HTH_8"/>
    <property type="match status" value="1"/>
</dbReference>
<evidence type="ECO:0000259" key="9">
    <source>
        <dbReference type="PROSITE" id="PS50113"/>
    </source>
</evidence>
<evidence type="ECO:0000256" key="1">
    <source>
        <dbReference type="ARBA" id="ARBA00022741"/>
    </source>
</evidence>
<reference evidence="10 11" key="1">
    <citation type="journal article" date="2011" name="J. Bacteriol.">
        <title>Complete genome sequence and updated annotation of Desulfovibrio alaskensis G20.</title>
        <authorList>
            <person name="Hauser L.J."/>
            <person name="Land M.L."/>
            <person name="Brown S.D."/>
            <person name="Larimer F."/>
            <person name="Keller K.L."/>
            <person name="Rapp-Giles B.J."/>
            <person name="Price M.N."/>
            <person name="Lin M."/>
            <person name="Bruce D.C."/>
            <person name="Detter J.C."/>
            <person name="Tapia R."/>
            <person name="Han C.S."/>
            <person name="Goodwin L.A."/>
            <person name="Cheng J.F."/>
            <person name="Pitluck S."/>
            <person name="Copeland A."/>
            <person name="Lucas S."/>
            <person name="Nolan M."/>
            <person name="Lapidus A.L."/>
            <person name="Palumbo A.V."/>
            <person name="Wall J.D."/>
        </authorList>
    </citation>
    <scope>NUCLEOTIDE SEQUENCE [LARGE SCALE GENOMIC DNA]</scope>
    <source>
        <strain evidence="11">ATCC BAA 1058 / DSM 17464 / G20</strain>
    </source>
</reference>
<dbReference type="Proteomes" id="UP000002710">
    <property type="component" value="Chromosome"/>
</dbReference>
<dbReference type="Pfam" id="PF00989">
    <property type="entry name" value="PAS"/>
    <property type="match status" value="1"/>
</dbReference>
<dbReference type="KEGG" id="dde:Dde_0644"/>
<dbReference type="Pfam" id="PF00158">
    <property type="entry name" value="Sigma54_activat"/>
    <property type="match status" value="1"/>
</dbReference>
<dbReference type="Gene3D" id="3.30.450.20">
    <property type="entry name" value="PAS domain"/>
    <property type="match status" value="1"/>
</dbReference>
<dbReference type="InterPro" id="IPR000014">
    <property type="entry name" value="PAS"/>
</dbReference>
<feature type="domain" description="PAS" evidence="8">
    <location>
        <begin position="229"/>
        <end position="272"/>
    </location>
</feature>
<organism evidence="10 11">
    <name type="scientific">Oleidesulfovibrio alaskensis (strain ATCC BAA-1058 / DSM 17464 / G20)</name>
    <name type="common">Desulfovibrio alaskensis</name>
    <dbReference type="NCBI Taxonomy" id="207559"/>
    <lineage>
        <taxon>Bacteria</taxon>
        <taxon>Pseudomonadati</taxon>
        <taxon>Thermodesulfobacteriota</taxon>
        <taxon>Desulfovibrionia</taxon>
        <taxon>Desulfovibrionales</taxon>
        <taxon>Desulfovibrionaceae</taxon>
        <taxon>Oleidesulfovibrio</taxon>
    </lineage>
</organism>
<dbReference type="InterPro" id="IPR003593">
    <property type="entry name" value="AAA+_ATPase"/>
</dbReference>
<dbReference type="SUPFAM" id="SSF46689">
    <property type="entry name" value="Homeodomain-like"/>
    <property type="match status" value="1"/>
</dbReference>
<dbReference type="eggNOG" id="COG3829">
    <property type="taxonomic scope" value="Bacteria"/>
</dbReference>
<keyword evidence="6" id="KW-0175">Coiled coil</keyword>
<dbReference type="Gene3D" id="3.40.50.300">
    <property type="entry name" value="P-loop containing nucleotide triphosphate hydrolases"/>
    <property type="match status" value="1"/>
</dbReference>
<dbReference type="InterPro" id="IPR002078">
    <property type="entry name" value="Sigma_54_int"/>
</dbReference>
<sequence>MNQQGAETEQDLRARVPDERRATLAALELAATLSHFDQRLDRMEGVDSILRETAAKAQGLVEMQSWAFFLVDPETGDFTCALTDGPEDRLRFEREVDALIEDRTFAWVLGRNRAVLVPSGIGAAGRLLLHPLATSSGLWGMFVAFTGEGAESTDLGFYLLTVVFFSCASMLESYSLYRQLQQVNEGLEQQVADRTRELVSINSSLEREVEERSLAEQQLRRTLNEKESYRQHLEAVFSSIQDAIITVDLNGVVLNINAAAEKMLGIPAAQAVRMHHTALQLPCARACQDVLGATLGSGTPVREFRAVSEDGAQVMILGGTPLISLDGTFSGAVLSCRDITRLVSLEQQLRQRHSFSNIIGRSKVMQSLFGLLENLAAYDTTVLVTGESGTGKELVAEALHYNGARSGGPLVKVNCTALSESLLESELFGHVRGAFTGAVRDRAGRFETAEGGTIFLDEIGDISMRIQVLLLRFLESKEFERVGDTTPRRADVRIVAATNADLHRRISEGTFRADLFYRLNVTSVHLPPLRERREDIPLLVQHFVEQCNTELGTRVAGVDEKAMAALVRAPWPGNVRELKHTLEHACVLCRDGYVEAGHLPAELAAVESPPVRFDAAVSGPVSAAAGGAVPQPVAGGFGRRQLDARSITAAIEQAGGNKARAARLLGVGRATLYRKLRELDMSI</sequence>
<dbReference type="InterPro" id="IPR025662">
    <property type="entry name" value="Sigma_54_int_dom_ATP-bd_1"/>
</dbReference>
<dbReference type="GO" id="GO:0005524">
    <property type="term" value="F:ATP binding"/>
    <property type="evidence" value="ECO:0007669"/>
    <property type="project" value="UniProtKB-KW"/>
</dbReference>
<keyword evidence="3" id="KW-0805">Transcription regulation</keyword>
<evidence type="ECO:0000259" key="8">
    <source>
        <dbReference type="PROSITE" id="PS50112"/>
    </source>
</evidence>
<keyword evidence="2" id="KW-0067">ATP-binding</keyword>
<dbReference type="PROSITE" id="PS00688">
    <property type="entry name" value="SIGMA54_INTERACT_3"/>
    <property type="match status" value="1"/>
</dbReference>
<dbReference type="PROSITE" id="PS00675">
    <property type="entry name" value="SIGMA54_INTERACT_1"/>
    <property type="match status" value="1"/>
</dbReference>
<dbReference type="InterPro" id="IPR025944">
    <property type="entry name" value="Sigma_54_int_dom_CS"/>
</dbReference>
<gene>
    <name evidence="10" type="ordered locus">Dde_0644</name>
</gene>
<evidence type="ECO:0000313" key="11">
    <source>
        <dbReference type="Proteomes" id="UP000002710"/>
    </source>
</evidence>
<keyword evidence="5" id="KW-0804">Transcription</keyword>
<dbReference type="InterPro" id="IPR002197">
    <property type="entry name" value="HTH_Fis"/>
</dbReference>
<dbReference type="PROSITE" id="PS00676">
    <property type="entry name" value="SIGMA54_INTERACT_2"/>
    <property type="match status" value="1"/>
</dbReference>
<dbReference type="InterPro" id="IPR025943">
    <property type="entry name" value="Sigma_54_int_dom_ATP-bd_2"/>
</dbReference>
<dbReference type="InterPro" id="IPR035965">
    <property type="entry name" value="PAS-like_dom_sf"/>
</dbReference>
<dbReference type="NCBIfam" id="TIGR00229">
    <property type="entry name" value="sensory_box"/>
    <property type="match status" value="1"/>
</dbReference>
<accession>Q315F1</accession>
<keyword evidence="4" id="KW-0238">DNA-binding</keyword>
<dbReference type="Gene3D" id="1.10.10.60">
    <property type="entry name" value="Homeodomain-like"/>
    <property type="match status" value="1"/>
</dbReference>
<feature type="domain" description="PAC" evidence="9">
    <location>
        <begin position="300"/>
        <end position="351"/>
    </location>
</feature>
<dbReference type="HOGENOM" id="CLU_000445_8_1_7"/>
<name>Q315F1_OLEA2</name>
<dbReference type="EMBL" id="CP000112">
    <property type="protein sequence ID" value="ABB37445.1"/>
    <property type="molecule type" value="Genomic_DNA"/>
</dbReference>
<dbReference type="PROSITE" id="PS50112">
    <property type="entry name" value="PAS"/>
    <property type="match status" value="1"/>
</dbReference>
<dbReference type="InterPro" id="IPR027417">
    <property type="entry name" value="P-loop_NTPase"/>
</dbReference>
<dbReference type="PANTHER" id="PTHR32071">
    <property type="entry name" value="TRANSCRIPTIONAL REGULATORY PROTEIN"/>
    <property type="match status" value="1"/>
</dbReference>
<evidence type="ECO:0000256" key="3">
    <source>
        <dbReference type="ARBA" id="ARBA00023015"/>
    </source>
</evidence>
<dbReference type="InterPro" id="IPR058031">
    <property type="entry name" value="AAA_lid_NorR"/>
</dbReference>
<evidence type="ECO:0000259" key="7">
    <source>
        <dbReference type="PROSITE" id="PS50045"/>
    </source>
</evidence>
<keyword evidence="11" id="KW-1185">Reference proteome</keyword>
<dbReference type="PROSITE" id="PS50045">
    <property type="entry name" value="SIGMA54_INTERACT_4"/>
    <property type="match status" value="1"/>
</dbReference>
<dbReference type="SUPFAM" id="SSF55785">
    <property type="entry name" value="PYP-like sensor domain (PAS domain)"/>
    <property type="match status" value="1"/>
</dbReference>
<protein>
    <submittedName>
        <fullName evidence="10">PAS modulated sigma54 specific transcriptional regulator, Fis family</fullName>
    </submittedName>
</protein>
<keyword evidence="1" id="KW-0547">Nucleotide-binding</keyword>
<dbReference type="PRINTS" id="PR01590">
    <property type="entry name" value="HTHFIS"/>
</dbReference>
<dbReference type="InterPro" id="IPR000700">
    <property type="entry name" value="PAS-assoc_C"/>
</dbReference>
<feature type="domain" description="Sigma-54 factor interaction" evidence="7">
    <location>
        <begin position="358"/>
        <end position="587"/>
    </location>
</feature>
<dbReference type="RefSeq" id="WP_011366740.1">
    <property type="nucleotide sequence ID" value="NC_007519.1"/>
</dbReference>
<dbReference type="AlphaFoldDB" id="Q315F1"/>
<dbReference type="GO" id="GO:0043565">
    <property type="term" value="F:sequence-specific DNA binding"/>
    <property type="evidence" value="ECO:0007669"/>
    <property type="project" value="InterPro"/>
</dbReference>
<evidence type="ECO:0000256" key="4">
    <source>
        <dbReference type="ARBA" id="ARBA00023125"/>
    </source>
</evidence>
<proteinExistence type="predicted"/>
<dbReference type="CDD" id="cd00009">
    <property type="entry name" value="AAA"/>
    <property type="match status" value="1"/>
</dbReference>
<dbReference type="SMART" id="SM00091">
    <property type="entry name" value="PAS"/>
    <property type="match status" value="1"/>
</dbReference>
<evidence type="ECO:0000256" key="5">
    <source>
        <dbReference type="ARBA" id="ARBA00023163"/>
    </source>
</evidence>
<dbReference type="InterPro" id="IPR013767">
    <property type="entry name" value="PAS_fold"/>
</dbReference>
<evidence type="ECO:0000313" key="10">
    <source>
        <dbReference type="EMBL" id="ABB37445.1"/>
    </source>
</evidence>
<evidence type="ECO:0000256" key="6">
    <source>
        <dbReference type="SAM" id="Coils"/>
    </source>
</evidence>
<dbReference type="PROSITE" id="PS50113">
    <property type="entry name" value="PAC"/>
    <property type="match status" value="1"/>
</dbReference>